<accession>A0A4R3LND2</accession>
<evidence type="ECO:0000259" key="3">
    <source>
        <dbReference type="PROSITE" id="PS50887"/>
    </source>
</evidence>
<dbReference type="PROSITE" id="PS50887">
    <property type="entry name" value="GGDEF"/>
    <property type="match status" value="1"/>
</dbReference>
<dbReference type="InterPro" id="IPR043128">
    <property type="entry name" value="Rev_trsase/Diguanyl_cyclase"/>
</dbReference>
<protein>
    <recommendedName>
        <fullName evidence="1">diguanylate cyclase</fullName>
        <ecNumber evidence="1">2.7.7.65</ecNumber>
    </recommendedName>
</protein>
<feature type="transmembrane region" description="Helical" evidence="2">
    <location>
        <begin position="90"/>
        <end position="109"/>
    </location>
</feature>
<feature type="domain" description="GGDEF" evidence="3">
    <location>
        <begin position="248"/>
        <end position="382"/>
    </location>
</feature>
<keyword evidence="2" id="KW-1133">Transmembrane helix</keyword>
<dbReference type="PANTHER" id="PTHR45138:SF24">
    <property type="entry name" value="DIGUANYLATE CYCLASE DGCC-RELATED"/>
    <property type="match status" value="1"/>
</dbReference>
<dbReference type="EMBL" id="SMAI01000020">
    <property type="protein sequence ID" value="TCT00959.1"/>
    <property type="molecule type" value="Genomic_DNA"/>
</dbReference>
<feature type="transmembrane region" description="Helical" evidence="2">
    <location>
        <begin position="149"/>
        <end position="171"/>
    </location>
</feature>
<feature type="transmembrane region" description="Helical" evidence="2">
    <location>
        <begin position="64"/>
        <end position="83"/>
    </location>
</feature>
<keyword evidence="5" id="KW-1185">Reference proteome</keyword>
<comment type="caution">
    <text evidence="4">The sequence shown here is derived from an EMBL/GenBank/DDBJ whole genome shotgun (WGS) entry which is preliminary data.</text>
</comment>
<dbReference type="InterPro" id="IPR050469">
    <property type="entry name" value="Diguanylate_Cyclase"/>
</dbReference>
<dbReference type="CDD" id="cd01949">
    <property type="entry name" value="GGDEF"/>
    <property type="match status" value="1"/>
</dbReference>
<dbReference type="AlphaFoldDB" id="A0A4R3LND2"/>
<dbReference type="InterPro" id="IPR000160">
    <property type="entry name" value="GGDEF_dom"/>
</dbReference>
<dbReference type="GO" id="GO:0005886">
    <property type="term" value="C:plasma membrane"/>
    <property type="evidence" value="ECO:0007669"/>
    <property type="project" value="TreeGrafter"/>
</dbReference>
<name>A0A4R3LND2_9HYPH</name>
<feature type="transmembrane region" description="Helical" evidence="2">
    <location>
        <begin position="183"/>
        <end position="207"/>
    </location>
</feature>
<dbReference type="EC" id="2.7.7.65" evidence="1"/>
<evidence type="ECO:0000313" key="5">
    <source>
        <dbReference type="Proteomes" id="UP000294664"/>
    </source>
</evidence>
<evidence type="ECO:0000256" key="1">
    <source>
        <dbReference type="ARBA" id="ARBA00012528"/>
    </source>
</evidence>
<dbReference type="InterPro" id="IPR029787">
    <property type="entry name" value="Nucleotide_cyclase"/>
</dbReference>
<dbReference type="RefSeq" id="WP_132035732.1">
    <property type="nucleotide sequence ID" value="NZ_SMAI01000020.1"/>
</dbReference>
<organism evidence="4 5">
    <name type="scientific">Aquabacter spiritensis</name>
    <dbReference type="NCBI Taxonomy" id="933073"/>
    <lineage>
        <taxon>Bacteria</taxon>
        <taxon>Pseudomonadati</taxon>
        <taxon>Pseudomonadota</taxon>
        <taxon>Alphaproteobacteria</taxon>
        <taxon>Hyphomicrobiales</taxon>
        <taxon>Xanthobacteraceae</taxon>
        <taxon>Aquabacter</taxon>
    </lineage>
</organism>
<keyword evidence="2" id="KW-0812">Transmembrane</keyword>
<dbReference type="GO" id="GO:0052621">
    <property type="term" value="F:diguanylate cyclase activity"/>
    <property type="evidence" value="ECO:0007669"/>
    <property type="project" value="UniProtKB-EC"/>
</dbReference>
<dbReference type="Gene3D" id="3.30.70.270">
    <property type="match status" value="1"/>
</dbReference>
<gene>
    <name evidence="4" type="ORF">EDC64_12046</name>
</gene>
<dbReference type="Pfam" id="PF00990">
    <property type="entry name" value="GGDEF"/>
    <property type="match status" value="1"/>
</dbReference>
<dbReference type="Proteomes" id="UP000294664">
    <property type="component" value="Unassembled WGS sequence"/>
</dbReference>
<dbReference type="SUPFAM" id="SSF55073">
    <property type="entry name" value="Nucleotide cyclase"/>
    <property type="match status" value="1"/>
</dbReference>
<feature type="transmembrane region" description="Helical" evidence="2">
    <location>
        <begin position="38"/>
        <end position="58"/>
    </location>
</feature>
<dbReference type="NCBIfam" id="TIGR00254">
    <property type="entry name" value="GGDEF"/>
    <property type="match status" value="1"/>
</dbReference>
<reference evidence="4 5" key="1">
    <citation type="submission" date="2019-03" db="EMBL/GenBank/DDBJ databases">
        <title>Genomic Encyclopedia of Type Strains, Phase IV (KMG-IV): sequencing the most valuable type-strain genomes for metagenomic binning, comparative biology and taxonomic classification.</title>
        <authorList>
            <person name="Goeker M."/>
        </authorList>
    </citation>
    <scope>NUCLEOTIDE SEQUENCE [LARGE SCALE GENOMIC DNA]</scope>
    <source>
        <strain evidence="4 5">DSM 9035</strain>
    </source>
</reference>
<sequence>MKIDIFTIYVFLLCLACAFGMVWAIVWRAYAHVAGVSAWAASSLCLACAGAFLVAHGLSGDEDVSLAARICITFGLCLFWVGARRFTGQSAAWPMVAAIVAADLVFALATQGRAVAQSIGFSVSGAVVFGLVIQTLLPHVATSPAARLSVLSLAVAILGEGLRAVIVVMFAMDVLPETLSRPIGLFAVICMSFGIVTCHFGFILAVMERVRFELSTLVVVDELTGLASRRHFLSQLGIELGRAQRTGRAFCLLVVDVDAFKAINDAHGHAAGDLCLRRFGEIASTRLRRRDVVARLGGDEFGIILPETRLDEAMRVAEDLRLAVRESPALYKEQEIVLAVSIGVTEWDPLRASTIEDLVGDADRALYWAKESGRDRVAFFPGPMQPVTE</sequence>
<dbReference type="FunFam" id="3.30.70.270:FF:000001">
    <property type="entry name" value="Diguanylate cyclase domain protein"/>
    <property type="match status" value="1"/>
</dbReference>
<feature type="transmembrane region" description="Helical" evidence="2">
    <location>
        <begin position="115"/>
        <end position="137"/>
    </location>
</feature>
<dbReference type="SMART" id="SM00267">
    <property type="entry name" value="GGDEF"/>
    <property type="match status" value="1"/>
</dbReference>
<evidence type="ECO:0000256" key="2">
    <source>
        <dbReference type="SAM" id="Phobius"/>
    </source>
</evidence>
<dbReference type="OrthoDB" id="9812260at2"/>
<proteinExistence type="predicted"/>
<dbReference type="GO" id="GO:0043709">
    <property type="term" value="P:cell adhesion involved in single-species biofilm formation"/>
    <property type="evidence" value="ECO:0007669"/>
    <property type="project" value="TreeGrafter"/>
</dbReference>
<feature type="transmembrane region" description="Helical" evidence="2">
    <location>
        <begin position="6"/>
        <end position="26"/>
    </location>
</feature>
<evidence type="ECO:0000313" key="4">
    <source>
        <dbReference type="EMBL" id="TCT00959.1"/>
    </source>
</evidence>
<keyword evidence="2" id="KW-0472">Membrane</keyword>
<dbReference type="PANTHER" id="PTHR45138">
    <property type="entry name" value="REGULATORY COMPONENTS OF SENSORY TRANSDUCTION SYSTEM"/>
    <property type="match status" value="1"/>
</dbReference>
<dbReference type="GO" id="GO:1902201">
    <property type="term" value="P:negative regulation of bacterial-type flagellum-dependent cell motility"/>
    <property type="evidence" value="ECO:0007669"/>
    <property type="project" value="TreeGrafter"/>
</dbReference>